<keyword evidence="3" id="KW-0732">Signal</keyword>
<dbReference type="AlphaFoldDB" id="A0A428MEX0"/>
<name>A0A428MEX0_9BACT</name>
<proteinExistence type="predicted"/>
<dbReference type="GO" id="GO:0004129">
    <property type="term" value="F:cytochrome-c oxidase activity"/>
    <property type="evidence" value="ECO:0007669"/>
    <property type="project" value="InterPro"/>
</dbReference>
<evidence type="ECO:0000313" key="6">
    <source>
        <dbReference type="Proteomes" id="UP000269669"/>
    </source>
</evidence>
<sequence>MKWIRRVLPAMLMLGLVIREASTSLAQEQIRTIEIHAHRFAFSPAEIRLKKGETVKLRLISDDVAHSLVVPDLHIKQEMLKGHPVDVTVAPNRSGDFHGVCGRFCGSGHGSMVFTVHVTD</sequence>
<comment type="caution">
    <text evidence="5">The sequence shown here is derived from an EMBL/GenBank/DDBJ whole genome shotgun (WGS) entry which is preliminary data.</text>
</comment>
<dbReference type="PROSITE" id="PS00078">
    <property type="entry name" value="COX2"/>
    <property type="match status" value="1"/>
</dbReference>
<evidence type="ECO:0000256" key="3">
    <source>
        <dbReference type="SAM" id="SignalP"/>
    </source>
</evidence>
<organism evidence="5 6">
    <name type="scientific">Edaphobacter aggregans</name>
    <dbReference type="NCBI Taxonomy" id="570835"/>
    <lineage>
        <taxon>Bacteria</taxon>
        <taxon>Pseudomonadati</taxon>
        <taxon>Acidobacteriota</taxon>
        <taxon>Terriglobia</taxon>
        <taxon>Terriglobales</taxon>
        <taxon>Acidobacteriaceae</taxon>
        <taxon>Edaphobacter</taxon>
    </lineage>
</organism>
<keyword evidence="6" id="KW-1185">Reference proteome</keyword>
<dbReference type="SUPFAM" id="SSF49503">
    <property type="entry name" value="Cupredoxins"/>
    <property type="match status" value="1"/>
</dbReference>
<dbReference type="InterPro" id="IPR001505">
    <property type="entry name" value="Copper_CuA"/>
</dbReference>
<keyword evidence="1" id="KW-0479">Metal-binding</keyword>
<gene>
    <name evidence="5" type="ORF">EDE15_0878</name>
</gene>
<reference evidence="5 6" key="1">
    <citation type="submission" date="2018-12" db="EMBL/GenBank/DDBJ databases">
        <title>Sequencing of bacterial isolates from soil warming experiment in Harvard Forest, Massachusetts, USA.</title>
        <authorList>
            <person name="Deangelis K."/>
        </authorList>
    </citation>
    <scope>NUCLEOTIDE SEQUENCE [LARGE SCALE GENOMIC DNA]</scope>
    <source>
        <strain evidence="5 6">EB153</strain>
    </source>
</reference>
<keyword evidence="2" id="KW-0186">Copper</keyword>
<dbReference type="PRINTS" id="PR01166">
    <property type="entry name" value="CYCOXIDASEII"/>
</dbReference>
<feature type="signal peptide" evidence="3">
    <location>
        <begin position="1"/>
        <end position="26"/>
    </location>
</feature>
<accession>A0A428MEX0</accession>
<dbReference type="GO" id="GO:0005507">
    <property type="term" value="F:copper ion binding"/>
    <property type="evidence" value="ECO:0007669"/>
    <property type="project" value="InterPro"/>
</dbReference>
<dbReference type="EMBL" id="RSDW01000001">
    <property type="protein sequence ID" value="RSL15392.1"/>
    <property type="molecule type" value="Genomic_DNA"/>
</dbReference>
<dbReference type="Pfam" id="PF00116">
    <property type="entry name" value="COX2"/>
    <property type="match status" value="1"/>
</dbReference>
<feature type="chain" id="PRO_5019552729" evidence="3">
    <location>
        <begin position="27"/>
        <end position="120"/>
    </location>
</feature>
<dbReference type="Gene3D" id="2.60.40.420">
    <property type="entry name" value="Cupredoxins - blue copper proteins"/>
    <property type="match status" value="1"/>
</dbReference>
<dbReference type="GO" id="GO:0016020">
    <property type="term" value="C:membrane"/>
    <property type="evidence" value="ECO:0007669"/>
    <property type="project" value="InterPro"/>
</dbReference>
<evidence type="ECO:0000313" key="5">
    <source>
        <dbReference type="EMBL" id="RSL15392.1"/>
    </source>
</evidence>
<evidence type="ECO:0000256" key="2">
    <source>
        <dbReference type="ARBA" id="ARBA00023008"/>
    </source>
</evidence>
<evidence type="ECO:0000256" key="1">
    <source>
        <dbReference type="ARBA" id="ARBA00022723"/>
    </source>
</evidence>
<dbReference type="Proteomes" id="UP000269669">
    <property type="component" value="Unassembled WGS sequence"/>
</dbReference>
<dbReference type="InterPro" id="IPR008972">
    <property type="entry name" value="Cupredoxin"/>
</dbReference>
<dbReference type="InterPro" id="IPR002429">
    <property type="entry name" value="CcO_II-like_C"/>
</dbReference>
<feature type="domain" description="Cytochrome oxidase subunit II copper A binding" evidence="4">
    <location>
        <begin position="1"/>
        <end position="120"/>
    </location>
</feature>
<protein>
    <submittedName>
        <fullName evidence="5">Cytochrome c oxidase subunit 2</fullName>
    </submittedName>
</protein>
<evidence type="ECO:0000259" key="4">
    <source>
        <dbReference type="PROSITE" id="PS50857"/>
    </source>
</evidence>
<dbReference type="PROSITE" id="PS50857">
    <property type="entry name" value="COX2_CUA"/>
    <property type="match status" value="1"/>
</dbReference>